<evidence type="ECO:0000313" key="11">
    <source>
        <dbReference type="Proteomes" id="UP000230750"/>
    </source>
</evidence>
<dbReference type="GO" id="GO:0003723">
    <property type="term" value="F:RNA binding"/>
    <property type="evidence" value="ECO:0007669"/>
    <property type="project" value="TreeGrafter"/>
</dbReference>
<dbReference type="OrthoDB" id="10262308at2759"/>
<comment type="subcellular location">
    <subcellularLocation>
        <location evidence="8">Cytoplasm</location>
    </subcellularLocation>
    <subcellularLocation>
        <location evidence="8">Nucleus</location>
        <location evidence="8">Nucleolus</location>
    </subcellularLocation>
</comment>
<evidence type="ECO:0000256" key="1">
    <source>
        <dbReference type="ARBA" id="ARBA00004046"/>
    </source>
</evidence>
<dbReference type="Gene3D" id="3.90.105.20">
    <property type="match status" value="1"/>
</dbReference>
<evidence type="ECO:0000256" key="2">
    <source>
        <dbReference type="ARBA" id="ARBA00008889"/>
    </source>
</evidence>
<dbReference type="PANTHER" id="PTHR45841">
    <property type="entry name" value="MRNA TURNOVER PROTEIN 4 MRTO4"/>
    <property type="match status" value="1"/>
</dbReference>
<dbReference type="PANTHER" id="PTHR45841:SF1">
    <property type="entry name" value="MRNA TURNOVER PROTEIN 4 HOMOLOG"/>
    <property type="match status" value="1"/>
</dbReference>
<organism evidence="10 11">
    <name type="scientific">Stichopus japonicus</name>
    <name type="common">Sea cucumber</name>
    <dbReference type="NCBI Taxonomy" id="307972"/>
    <lineage>
        <taxon>Eukaryota</taxon>
        <taxon>Metazoa</taxon>
        <taxon>Echinodermata</taxon>
        <taxon>Eleutherozoa</taxon>
        <taxon>Echinozoa</taxon>
        <taxon>Holothuroidea</taxon>
        <taxon>Aspidochirotacea</taxon>
        <taxon>Aspidochirotida</taxon>
        <taxon>Stichopodidae</taxon>
        <taxon>Apostichopus</taxon>
    </lineage>
</organism>
<dbReference type="GO" id="GO:0005730">
    <property type="term" value="C:nucleolus"/>
    <property type="evidence" value="ECO:0007669"/>
    <property type="project" value="UniProtKB-SubCell"/>
</dbReference>
<evidence type="ECO:0000259" key="9">
    <source>
        <dbReference type="Pfam" id="PF17777"/>
    </source>
</evidence>
<sequence length="223" mass="25769">MPKSKRDKKVSLTETKRKGLEFKQKLVDEVRGCVDTYERLFVLSVENMRNTKLKDVRTAWKHSRFFFGKNKVIMLAFGKHPESEYKDSLHKITEKLQGNVGLLFTNKTKEEVLEWFKTYTEPEFARSGNKATELVVLPEGPLDQFGHSMEPHLRQLGLPTELKKGVIHLRSEHTVCKVGDVLTPEQARILKLLGKQTVKFAIKLDYMWSSDGKLEELKSSYLT</sequence>
<dbReference type="FunFam" id="3.30.70.1730:FF:000004">
    <property type="entry name" value="Ribosome assembly factor mrt4"/>
    <property type="match status" value="1"/>
</dbReference>
<dbReference type="CDD" id="cd05796">
    <property type="entry name" value="Ribosomal_P0_like"/>
    <property type="match status" value="1"/>
</dbReference>
<comment type="function">
    <text evidence="1 8">Component of the ribosome assembly machinery. Nuclear paralog of the ribosomal protein P0, it binds pre-60S subunits at an early stage of assembly in the nucleolus, and is replaced by P0 in cytoplasmic pre-60S subunits and mature 80S ribosomes.</text>
</comment>
<dbReference type="InterPro" id="IPR043141">
    <property type="entry name" value="Ribosomal_uL10-like_sf"/>
</dbReference>
<dbReference type="Gene3D" id="3.30.70.1730">
    <property type="match status" value="1"/>
</dbReference>
<gene>
    <name evidence="10" type="ORF">BSL78_04934</name>
</gene>
<dbReference type="AlphaFoldDB" id="A0A2G8LD48"/>
<dbReference type="InterPro" id="IPR040637">
    <property type="entry name" value="Ribosomal_uL10-like_insert"/>
</dbReference>
<dbReference type="STRING" id="307972.A0A2G8LD48"/>
<dbReference type="GO" id="GO:0000027">
    <property type="term" value="P:ribosomal large subunit assembly"/>
    <property type="evidence" value="ECO:0007669"/>
    <property type="project" value="InterPro"/>
</dbReference>
<evidence type="ECO:0000256" key="6">
    <source>
        <dbReference type="ARBA" id="ARBA00023242"/>
    </source>
</evidence>
<keyword evidence="11" id="KW-1185">Reference proteome</keyword>
<dbReference type="InterPro" id="IPR051742">
    <property type="entry name" value="Ribosome_Assembly_uL10"/>
</dbReference>
<dbReference type="SUPFAM" id="SSF160369">
    <property type="entry name" value="Ribosomal protein L10-like"/>
    <property type="match status" value="1"/>
</dbReference>
<comment type="subunit">
    <text evidence="7">Associates with the pre-60S ribosomal particle. Interacts with MINAS-60 (product of an alternative open reading frame of RBM10).</text>
</comment>
<name>A0A2G8LD48_STIJA</name>
<keyword evidence="3 8" id="KW-0963">Cytoplasm</keyword>
<reference evidence="10 11" key="1">
    <citation type="journal article" date="2017" name="PLoS Biol.">
        <title>The sea cucumber genome provides insights into morphological evolution and visceral regeneration.</title>
        <authorList>
            <person name="Zhang X."/>
            <person name="Sun L."/>
            <person name="Yuan J."/>
            <person name="Sun Y."/>
            <person name="Gao Y."/>
            <person name="Zhang L."/>
            <person name="Li S."/>
            <person name="Dai H."/>
            <person name="Hamel J.F."/>
            <person name="Liu C."/>
            <person name="Yu Y."/>
            <person name="Liu S."/>
            <person name="Lin W."/>
            <person name="Guo K."/>
            <person name="Jin S."/>
            <person name="Xu P."/>
            <person name="Storey K.B."/>
            <person name="Huan P."/>
            <person name="Zhang T."/>
            <person name="Zhou Y."/>
            <person name="Zhang J."/>
            <person name="Lin C."/>
            <person name="Li X."/>
            <person name="Xing L."/>
            <person name="Huo D."/>
            <person name="Sun M."/>
            <person name="Wang L."/>
            <person name="Mercier A."/>
            <person name="Li F."/>
            <person name="Yang H."/>
            <person name="Xiang J."/>
        </authorList>
    </citation>
    <scope>NUCLEOTIDE SEQUENCE [LARGE SCALE GENOMIC DNA]</scope>
    <source>
        <strain evidence="10">Shaxun</strain>
        <tissue evidence="10">Muscle</tissue>
    </source>
</reference>
<evidence type="ECO:0000256" key="8">
    <source>
        <dbReference type="RuleBase" id="RU364039"/>
    </source>
</evidence>
<comment type="similarity">
    <text evidence="2 8">Belongs to the universal ribosomal protein uL10 family.</text>
</comment>
<dbReference type="FunFam" id="3.90.105.20:FF:000002">
    <property type="entry name" value="Ribosome assembly factor mrt4"/>
    <property type="match status" value="1"/>
</dbReference>
<evidence type="ECO:0000256" key="3">
    <source>
        <dbReference type="ARBA" id="ARBA00022490"/>
    </source>
</evidence>
<dbReference type="GO" id="GO:0005737">
    <property type="term" value="C:cytoplasm"/>
    <property type="evidence" value="ECO:0007669"/>
    <property type="project" value="UniProtKB-SubCell"/>
</dbReference>
<dbReference type="GO" id="GO:0006364">
    <property type="term" value="P:rRNA processing"/>
    <property type="evidence" value="ECO:0007669"/>
    <property type="project" value="TreeGrafter"/>
</dbReference>
<keyword evidence="6 8" id="KW-0539">Nucleus</keyword>
<dbReference type="InterPro" id="IPR033867">
    <property type="entry name" value="Mrt4"/>
</dbReference>
<accession>A0A2G8LD48</accession>
<dbReference type="Pfam" id="PF00466">
    <property type="entry name" value="Ribosomal_L10"/>
    <property type="match status" value="1"/>
</dbReference>
<protein>
    <recommendedName>
        <fullName evidence="8">Ribosome assembly factor mrt4</fullName>
    </recommendedName>
</protein>
<evidence type="ECO:0000313" key="10">
    <source>
        <dbReference type="EMBL" id="PIK58135.1"/>
    </source>
</evidence>
<dbReference type="EMBL" id="MRZV01000121">
    <property type="protein sequence ID" value="PIK58135.1"/>
    <property type="molecule type" value="Genomic_DNA"/>
</dbReference>
<dbReference type="InterPro" id="IPR043164">
    <property type="entry name" value="Ribosomal_uL10-like_insert_sf"/>
</dbReference>
<evidence type="ECO:0000256" key="4">
    <source>
        <dbReference type="ARBA" id="ARBA00022517"/>
    </source>
</evidence>
<dbReference type="Proteomes" id="UP000230750">
    <property type="component" value="Unassembled WGS sequence"/>
</dbReference>
<dbReference type="GO" id="GO:0030687">
    <property type="term" value="C:preribosome, large subunit precursor"/>
    <property type="evidence" value="ECO:0007669"/>
    <property type="project" value="TreeGrafter"/>
</dbReference>
<comment type="caution">
    <text evidence="10">The sequence shown here is derived from an EMBL/GenBank/DDBJ whole genome shotgun (WGS) entry which is preliminary data.</text>
</comment>
<feature type="domain" description="Large ribosomal subunit protein uL10-like insertion" evidence="9">
    <location>
        <begin position="125"/>
        <end position="194"/>
    </location>
</feature>
<proteinExistence type="inferred from homology"/>
<dbReference type="InterPro" id="IPR001790">
    <property type="entry name" value="Ribosomal_uL10"/>
</dbReference>
<keyword evidence="4 8" id="KW-0690">Ribosome biogenesis</keyword>
<dbReference type="Pfam" id="PF17777">
    <property type="entry name" value="RL10P_insert"/>
    <property type="match status" value="1"/>
</dbReference>
<dbReference type="GO" id="GO:0000956">
    <property type="term" value="P:nuclear-transcribed mRNA catabolic process"/>
    <property type="evidence" value="ECO:0007669"/>
    <property type="project" value="TreeGrafter"/>
</dbReference>
<evidence type="ECO:0000256" key="5">
    <source>
        <dbReference type="ARBA" id="ARBA00022553"/>
    </source>
</evidence>
<evidence type="ECO:0000256" key="7">
    <source>
        <dbReference type="ARBA" id="ARBA00066238"/>
    </source>
</evidence>
<keyword evidence="5" id="KW-0597">Phosphoprotein</keyword>